<feature type="domain" description="Glutamine amidotransferase type-2" evidence="8">
    <location>
        <begin position="2"/>
        <end position="221"/>
    </location>
</feature>
<organism evidence="10 11">
    <name type="scientific">Phytohabitans rumicis</name>
    <dbReference type="NCBI Taxonomy" id="1076125"/>
    <lineage>
        <taxon>Bacteria</taxon>
        <taxon>Bacillati</taxon>
        <taxon>Actinomycetota</taxon>
        <taxon>Actinomycetes</taxon>
        <taxon>Micromonosporales</taxon>
        <taxon>Micromonosporaceae</taxon>
    </lineage>
</organism>
<dbReference type="EC" id="2.6.1.16" evidence="2"/>
<proteinExistence type="predicted"/>
<dbReference type="Proteomes" id="UP000482960">
    <property type="component" value="Unassembled WGS sequence"/>
</dbReference>
<keyword evidence="11" id="KW-1185">Reference proteome</keyword>
<evidence type="ECO:0000256" key="3">
    <source>
        <dbReference type="ARBA" id="ARBA00016090"/>
    </source>
</evidence>
<dbReference type="NCBIfam" id="NF001484">
    <property type="entry name" value="PRK00331.1"/>
    <property type="match status" value="1"/>
</dbReference>
<dbReference type="SUPFAM" id="SSF53697">
    <property type="entry name" value="SIS domain"/>
    <property type="match status" value="1"/>
</dbReference>
<comment type="caution">
    <text evidence="10">The sequence shown here is derived from an EMBL/GenBank/DDBJ whole genome shotgun (WGS) entry which is preliminary data.</text>
</comment>
<dbReference type="AlphaFoldDB" id="A0A6V8KYS8"/>
<dbReference type="PROSITE" id="PS51464">
    <property type="entry name" value="SIS"/>
    <property type="match status" value="2"/>
</dbReference>
<protein>
    <recommendedName>
        <fullName evidence="3">Glutamine--fructose-6-phosphate aminotransferase [isomerizing]</fullName>
        <ecNumber evidence="2">2.6.1.16</ecNumber>
    </recommendedName>
</protein>
<dbReference type="EMBL" id="BLPG01000001">
    <property type="protein sequence ID" value="GFJ89004.1"/>
    <property type="molecule type" value="Genomic_DNA"/>
</dbReference>
<dbReference type="NCBIfam" id="TIGR01135">
    <property type="entry name" value="glmS"/>
    <property type="match status" value="1"/>
</dbReference>
<evidence type="ECO:0000256" key="6">
    <source>
        <dbReference type="ARBA" id="ARBA00022737"/>
    </source>
</evidence>
<dbReference type="SUPFAM" id="SSF56235">
    <property type="entry name" value="N-terminal nucleophile aminohydrolases (Ntn hydrolases)"/>
    <property type="match status" value="1"/>
</dbReference>
<dbReference type="InterPro" id="IPR029055">
    <property type="entry name" value="Ntn_hydrolases_N"/>
</dbReference>
<feature type="domain" description="SIS" evidence="9">
    <location>
        <begin position="278"/>
        <end position="422"/>
    </location>
</feature>
<dbReference type="InterPro" id="IPR005855">
    <property type="entry name" value="GFAT"/>
</dbReference>
<reference evidence="10 11" key="2">
    <citation type="submission" date="2020-03" db="EMBL/GenBank/DDBJ databases">
        <authorList>
            <person name="Ichikawa N."/>
            <person name="Kimura A."/>
            <person name="Kitahashi Y."/>
            <person name="Uohara A."/>
        </authorList>
    </citation>
    <scope>NUCLEOTIDE SEQUENCE [LARGE SCALE GENOMIC DNA]</scope>
    <source>
        <strain evidence="10 11">NBRC 108638</strain>
    </source>
</reference>
<dbReference type="RefSeq" id="WP_246277845.1">
    <property type="nucleotide sequence ID" value="NZ_BAABJB010000014.1"/>
</dbReference>
<dbReference type="InterPro" id="IPR047084">
    <property type="entry name" value="GFAT_N"/>
</dbReference>
<dbReference type="InterPro" id="IPR035466">
    <property type="entry name" value="GlmS/AgaS_SIS"/>
</dbReference>
<dbReference type="GO" id="GO:0004360">
    <property type="term" value="F:glutamine-fructose-6-phosphate transaminase (isomerizing) activity"/>
    <property type="evidence" value="ECO:0007669"/>
    <property type="project" value="UniProtKB-EC"/>
</dbReference>
<dbReference type="Pfam" id="PF13522">
    <property type="entry name" value="GATase_6"/>
    <property type="match status" value="1"/>
</dbReference>
<evidence type="ECO:0000313" key="10">
    <source>
        <dbReference type="EMBL" id="GFJ89004.1"/>
    </source>
</evidence>
<dbReference type="CDD" id="cd00714">
    <property type="entry name" value="GFAT"/>
    <property type="match status" value="1"/>
</dbReference>
<gene>
    <name evidence="10" type="primary">glmS_1</name>
    <name evidence="10" type="ORF">Prum_026460</name>
</gene>
<dbReference type="Gene3D" id="3.40.50.10490">
    <property type="entry name" value="Glucose-6-phosphate isomerase like protein, domain 1"/>
    <property type="match status" value="2"/>
</dbReference>
<evidence type="ECO:0000256" key="7">
    <source>
        <dbReference type="ARBA" id="ARBA00022962"/>
    </source>
</evidence>
<sequence length="613" mass="65884">MCGIVGVASRRDIVQSIVHRLTMIEYRGYDSFGIAGLVAGSIVVEKDVGSVTEAVQRGQFSSLSAMQVAIGHTRWATHGVPSRVNAHPHLSYDGTIATVHNGVIHNHLEIRRELEAGGVCLRSETDSEVAAHLIANYMQKGATLLQAICWTCARITGEYALGILCSADPGAIYAAKHKSPLVLCKHDGQTLLASDPVAVVDPETDGMTFLEDGDVARLQADRADVFRVGADGSPVPTRRAKTTVIDSVRGSGRGSFEHFMIKEIHETPTAAKAALQISDESLRNALPRAPARPLLLIGAGSGFYLAQIGQFLITRLSGLPAMALVSDEMENFCKVDPTDTVVAISQSGETFDTLEACRWVIGSGGTVISVSNVPNSTLERLAAYRLQQRSGPEISVLSTKSIVSQAVILARLAMEAGLRDGTLSSGRYSALLESLAHLPDVLRTVVGNTSAAIREVAQRRSQVRNWFFIGRGLLYPAAMESALKFKEATYRHAEGMAAGFFKHGTISLIDPEFHTIALVPSRLASPGMHMATLASVSEIAARGGPVIGFGPGEIDSEDRKNFAEYVSLPYVDEEVTDLVVQLVVGQLFAYYCALDLGREIDRPRHLAKSVTVR</sequence>
<dbReference type="InterPro" id="IPR001347">
    <property type="entry name" value="SIS_dom"/>
</dbReference>
<dbReference type="CDD" id="cd05008">
    <property type="entry name" value="SIS_GlmS_GlmD_1"/>
    <property type="match status" value="1"/>
</dbReference>
<keyword evidence="4 10" id="KW-0032">Aminotransferase</keyword>
<accession>A0A6V8KYS8</accession>
<dbReference type="PROSITE" id="PS51278">
    <property type="entry name" value="GATASE_TYPE_2"/>
    <property type="match status" value="1"/>
</dbReference>
<evidence type="ECO:0000256" key="2">
    <source>
        <dbReference type="ARBA" id="ARBA00012916"/>
    </source>
</evidence>
<dbReference type="GO" id="GO:0006002">
    <property type="term" value="P:fructose 6-phosphate metabolic process"/>
    <property type="evidence" value="ECO:0007669"/>
    <property type="project" value="TreeGrafter"/>
</dbReference>
<evidence type="ECO:0000256" key="1">
    <source>
        <dbReference type="ARBA" id="ARBA00001031"/>
    </source>
</evidence>
<evidence type="ECO:0000313" key="11">
    <source>
        <dbReference type="Proteomes" id="UP000482960"/>
    </source>
</evidence>
<dbReference type="GO" id="GO:0006487">
    <property type="term" value="P:protein N-linked glycosylation"/>
    <property type="evidence" value="ECO:0007669"/>
    <property type="project" value="TreeGrafter"/>
</dbReference>
<evidence type="ECO:0000259" key="9">
    <source>
        <dbReference type="PROSITE" id="PS51464"/>
    </source>
</evidence>
<dbReference type="InterPro" id="IPR035490">
    <property type="entry name" value="GlmS/FrlB_SIS"/>
</dbReference>
<dbReference type="Gene3D" id="3.60.20.10">
    <property type="entry name" value="Glutamine Phosphoribosylpyrophosphate, subunit 1, domain 1"/>
    <property type="match status" value="1"/>
</dbReference>
<dbReference type="Pfam" id="PF01380">
    <property type="entry name" value="SIS"/>
    <property type="match status" value="2"/>
</dbReference>
<evidence type="ECO:0000256" key="4">
    <source>
        <dbReference type="ARBA" id="ARBA00022576"/>
    </source>
</evidence>
<keyword evidence="6" id="KW-0677">Repeat</keyword>
<dbReference type="PANTHER" id="PTHR10937:SF0">
    <property type="entry name" value="GLUTAMINE--FRUCTOSE-6-PHOSPHATE TRANSAMINASE (ISOMERIZING)"/>
    <property type="match status" value="1"/>
</dbReference>
<evidence type="ECO:0000259" key="8">
    <source>
        <dbReference type="PROSITE" id="PS51278"/>
    </source>
</evidence>
<dbReference type="PANTHER" id="PTHR10937">
    <property type="entry name" value="GLUCOSAMINE--FRUCTOSE-6-PHOSPHATE AMINOTRANSFERASE, ISOMERIZING"/>
    <property type="match status" value="1"/>
</dbReference>
<dbReference type="InterPro" id="IPR046348">
    <property type="entry name" value="SIS_dom_sf"/>
</dbReference>
<keyword evidence="7" id="KW-0315">Glutamine amidotransferase</keyword>
<keyword evidence="5 10" id="KW-0808">Transferase</keyword>
<dbReference type="GO" id="GO:0097367">
    <property type="term" value="F:carbohydrate derivative binding"/>
    <property type="evidence" value="ECO:0007669"/>
    <property type="project" value="InterPro"/>
</dbReference>
<feature type="domain" description="SIS" evidence="9">
    <location>
        <begin position="456"/>
        <end position="603"/>
    </location>
</feature>
<comment type="catalytic activity">
    <reaction evidence="1">
        <text>D-fructose 6-phosphate + L-glutamine = D-glucosamine 6-phosphate + L-glutamate</text>
        <dbReference type="Rhea" id="RHEA:13237"/>
        <dbReference type="ChEBI" id="CHEBI:29985"/>
        <dbReference type="ChEBI" id="CHEBI:58359"/>
        <dbReference type="ChEBI" id="CHEBI:58725"/>
        <dbReference type="ChEBI" id="CHEBI:61527"/>
        <dbReference type="EC" id="2.6.1.16"/>
    </reaction>
</comment>
<evidence type="ECO:0000256" key="5">
    <source>
        <dbReference type="ARBA" id="ARBA00022679"/>
    </source>
</evidence>
<name>A0A6V8KYS8_9ACTN</name>
<dbReference type="GO" id="GO:0006047">
    <property type="term" value="P:UDP-N-acetylglucosamine metabolic process"/>
    <property type="evidence" value="ECO:0007669"/>
    <property type="project" value="TreeGrafter"/>
</dbReference>
<dbReference type="InterPro" id="IPR017932">
    <property type="entry name" value="GATase_2_dom"/>
</dbReference>
<dbReference type="CDD" id="cd05009">
    <property type="entry name" value="SIS_GlmS_GlmD_2"/>
    <property type="match status" value="1"/>
</dbReference>
<reference evidence="10 11" key="1">
    <citation type="submission" date="2020-03" db="EMBL/GenBank/DDBJ databases">
        <title>Whole genome shotgun sequence of Phytohabitans rumicis NBRC 108638.</title>
        <authorList>
            <person name="Komaki H."/>
            <person name="Tamura T."/>
        </authorList>
    </citation>
    <scope>NUCLEOTIDE SEQUENCE [LARGE SCALE GENOMIC DNA]</scope>
    <source>
        <strain evidence="10 11">NBRC 108638</strain>
    </source>
</reference>